<dbReference type="EMBL" id="JAKGTI010000001">
    <property type="protein sequence ID" value="MCF4098330.1"/>
    <property type="molecule type" value="Genomic_DNA"/>
</dbReference>
<reference evidence="2 3" key="1">
    <citation type="submission" date="2022-01" db="EMBL/GenBank/DDBJ databases">
        <title>Maritalea mediterranea sp. nov., isolated from marine plastic residues from the Malva-rosa beach (Valencia, Spain).</title>
        <authorList>
            <person name="Vidal-Verdu A."/>
            <person name="Molina-Menor E."/>
            <person name="Pascual J."/>
            <person name="Pereto J."/>
            <person name="Porcar M."/>
        </authorList>
    </citation>
    <scope>NUCLEOTIDE SEQUENCE [LARGE SCALE GENOMIC DNA]</scope>
    <source>
        <strain evidence="2 3">P4.10X</strain>
    </source>
</reference>
<dbReference type="SUPFAM" id="SSF47413">
    <property type="entry name" value="lambda repressor-like DNA-binding domains"/>
    <property type="match status" value="1"/>
</dbReference>
<protein>
    <submittedName>
        <fullName evidence="2">Helix-turn-helix transcriptional regulator</fullName>
    </submittedName>
</protein>
<dbReference type="SMART" id="SM00530">
    <property type="entry name" value="HTH_XRE"/>
    <property type="match status" value="1"/>
</dbReference>
<dbReference type="InterPro" id="IPR010982">
    <property type="entry name" value="Lambda_DNA-bd_dom_sf"/>
</dbReference>
<feature type="domain" description="HTH cro/C1-type" evidence="1">
    <location>
        <begin position="13"/>
        <end position="67"/>
    </location>
</feature>
<dbReference type="InterPro" id="IPR041413">
    <property type="entry name" value="MLTR_LBD"/>
</dbReference>
<dbReference type="PROSITE" id="PS50943">
    <property type="entry name" value="HTH_CROC1"/>
    <property type="match status" value="1"/>
</dbReference>
<dbReference type="PANTHER" id="PTHR35010:SF4">
    <property type="entry name" value="BLL5781 PROTEIN"/>
    <property type="match status" value="1"/>
</dbReference>
<dbReference type="Pfam" id="PF17765">
    <property type="entry name" value="MLTR_LBD"/>
    <property type="match status" value="1"/>
</dbReference>
<accession>A0ABS9E629</accession>
<sequence>MAKKTRSDFSSLLKDWRQRRRFSQLDLSLEAGLSQRHLSFLETGRARPSRQAISQLGVALDMPAGEVDNMLMAAGFTARSDATQWSAQEREAIEQSIDHVLNGHNPYPAVSIDCLWQVQKTNKGADGFFALFGLDPKPNLLRAFLQPGPLRASVVNWDEMAQTLMRLLHYELARHPNKPGTADFLAELKTLPGVATLLDKPITDYPAPVLTIHIRMGGADLRFFSLTATIGASTNAALDELRLETMLPADQATRDWFARNV</sequence>
<evidence type="ECO:0000313" key="3">
    <source>
        <dbReference type="Proteomes" id="UP001201217"/>
    </source>
</evidence>
<organism evidence="2 3">
    <name type="scientific">Maritalea mediterranea</name>
    <dbReference type="NCBI Taxonomy" id="2909667"/>
    <lineage>
        <taxon>Bacteria</taxon>
        <taxon>Pseudomonadati</taxon>
        <taxon>Pseudomonadota</taxon>
        <taxon>Alphaproteobacteria</taxon>
        <taxon>Hyphomicrobiales</taxon>
        <taxon>Devosiaceae</taxon>
        <taxon>Maritalea</taxon>
    </lineage>
</organism>
<evidence type="ECO:0000313" key="2">
    <source>
        <dbReference type="EMBL" id="MCF4098330.1"/>
    </source>
</evidence>
<comment type="caution">
    <text evidence="2">The sequence shown here is derived from an EMBL/GenBank/DDBJ whole genome shotgun (WGS) entry which is preliminary data.</text>
</comment>
<dbReference type="PANTHER" id="PTHR35010">
    <property type="entry name" value="BLL4672 PROTEIN-RELATED"/>
    <property type="match status" value="1"/>
</dbReference>
<dbReference type="Pfam" id="PF13560">
    <property type="entry name" value="HTH_31"/>
    <property type="match status" value="1"/>
</dbReference>
<keyword evidence="3" id="KW-1185">Reference proteome</keyword>
<dbReference type="Gene3D" id="3.30.450.180">
    <property type="match status" value="1"/>
</dbReference>
<name>A0ABS9E629_9HYPH</name>
<dbReference type="Proteomes" id="UP001201217">
    <property type="component" value="Unassembled WGS sequence"/>
</dbReference>
<dbReference type="RefSeq" id="WP_236113856.1">
    <property type="nucleotide sequence ID" value="NZ_JAKGTI010000001.1"/>
</dbReference>
<gene>
    <name evidence="2" type="ORF">L1I42_07495</name>
</gene>
<dbReference type="CDD" id="cd00093">
    <property type="entry name" value="HTH_XRE"/>
    <property type="match status" value="1"/>
</dbReference>
<evidence type="ECO:0000259" key="1">
    <source>
        <dbReference type="PROSITE" id="PS50943"/>
    </source>
</evidence>
<dbReference type="Gene3D" id="1.10.260.40">
    <property type="entry name" value="lambda repressor-like DNA-binding domains"/>
    <property type="match status" value="1"/>
</dbReference>
<proteinExistence type="predicted"/>
<dbReference type="InterPro" id="IPR001387">
    <property type="entry name" value="Cro/C1-type_HTH"/>
</dbReference>